<dbReference type="SUPFAM" id="SSF103506">
    <property type="entry name" value="Mitochondrial carrier"/>
    <property type="match status" value="1"/>
</dbReference>
<dbReference type="GO" id="GO:0005741">
    <property type="term" value="C:mitochondrial outer membrane"/>
    <property type="evidence" value="ECO:0007669"/>
    <property type="project" value="UniProtKB-SubCell"/>
</dbReference>
<evidence type="ECO:0000256" key="4">
    <source>
        <dbReference type="ARBA" id="ARBA00022737"/>
    </source>
</evidence>
<dbReference type="WBParaSite" id="TREG1_102710.1">
    <property type="protein sequence ID" value="TREG1_102710.1"/>
    <property type="gene ID" value="TREG1_102710"/>
</dbReference>
<dbReference type="Proteomes" id="UP000050795">
    <property type="component" value="Unassembled WGS sequence"/>
</dbReference>
<organism evidence="11 12">
    <name type="scientific">Trichobilharzia regenti</name>
    <name type="common">Nasal bird schistosome</name>
    <dbReference type="NCBI Taxonomy" id="157069"/>
    <lineage>
        <taxon>Eukaryota</taxon>
        <taxon>Metazoa</taxon>
        <taxon>Spiralia</taxon>
        <taxon>Lophotrochozoa</taxon>
        <taxon>Platyhelminthes</taxon>
        <taxon>Trematoda</taxon>
        <taxon>Digenea</taxon>
        <taxon>Strigeidida</taxon>
        <taxon>Schistosomatoidea</taxon>
        <taxon>Schistosomatidae</taxon>
        <taxon>Trichobilharzia</taxon>
    </lineage>
</organism>
<reference evidence="12" key="2">
    <citation type="submission" date="2023-11" db="UniProtKB">
        <authorList>
            <consortium name="WormBaseParasite"/>
        </authorList>
    </citation>
    <scope>IDENTIFICATION</scope>
</reference>
<dbReference type="InterPro" id="IPR018108">
    <property type="entry name" value="MCP_transmembrane"/>
</dbReference>
<dbReference type="AlphaFoldDB" id="A0AA85IPM1"/>
<evidence type="ECO:0000256" key="3">
    <source>
        <dbReference type="ARBA" id="ARBA00022692"/>
    </source>
</evidence>
<evidence type="ECO:0000313" key="11">
    <source>
        <dbReference type="Proteomes" id="UP000050795"/>
    </source>
</evidence>
<evidence type="ECO:0000256" key="2">
    <source>
        <dbReference type="ARBA" id="ARBA00006375"/>
    </source>
</evidence>
<keyword evidence="7" id="KW-0496">Mitochondrion</keyword>
<protein>
    <submittedName>
        <fullName evidence="12">Uncharacterized protein</fullName>
    </submittedName>
</protein>
<keyword evidence="8 9" id="KW-0472">Membrane</keyword>
<evidence type="ECO:0000256" key="7">
    <source>
        <dbReference type="ARBA" id="ARBA00023128"/>
    </source>
</evidence>
<keyword evidence="4" id="KW-0677">Repeat</keyword>
<dbReference type="Gene3D" id="1.50.40.10">
    <property type="entry name" value="Mitochondrial carrier domain"/>
    <property type="match status" value="1"/>
</dbReference>
<reference evidence="11" key="1">
    <citation type="submission" date="2022-06" db="EMBL/GenBank/DDBJ databases">
        <authorList>
            <person name="Berger JAMES D."/>
            <person name="Berger JAMES D."/>
        </authorList>
    </citation>
    <scope>NUCLEOTIDE SEQUENCE [LARGE SCALE GENOMIC DNA]</scope>
</reference>
<keyword evidence="10" id="KW-0813">Transport</keyword>
<comment type="similarity">
    <text evidence="2 10">Belongs to the mitochondrial carrier (TC 2.A.29) family.</text>
</comment>
<keyword evidence="3 9" id="KW-0812">Transmembrane</keyword>
<dbReference type="PANTHER" id="PTHR10780:SF18">
    <property type="entry name" value="LD43650P"/>
    <property type="match status" value="1"/>
</dbReference>
<feature type="repeat" description="Solcar" evidence="9">
    <location>
        <begin position="193"/>
        <end position="281"/>
    </location>
</feature>
<evidence type="ECO:0000313" key="12">
    <source>
        <dbReference type="WBParaSite" id="TREG1_102710.1"/>
    </source>
</evidence>
<dbReference type="PANTHER" id="PTHR10780">
    <property type="entry name" value="MITOCHONDRIAL CARRIER HOMOLOG"/>
    <property type="match status" value="1"/>
</dbReference>
<keyword evidence="6" id="KW-1133">Transmembrane helix</keyword>
<evidence type="ECO:0000256" key="8">
    <source>
        <dbReference type="ARBA" id="ARBA00023136"/>
    </source>
</evidence>
<keyword evidence="11" id="KW-1185">Reference proteome</keyword>
<evidence type="ECO:0000256" key="6">
    <source>
        <dbReference type="ARBA" id="ARBA00022989"/>
    </source>
</evidence>
<sequence>MQLYLKPISEEICLAVDLKCCPIIPRSSYQVLMIDSDIDGFSSQDESSTVVSYVAEPVVGIEIYFLRQLTNPFRVAWTLIKLGYEPLAPIQFYSPLALLGWSFPIDVYPNFFKYVYHLMKTIGVWKVLTAGFFANAAHDFTIEVFRAAFRRRTMIWIRSENSLANKGNRICATQSQASTGFQAERLLEESPTSVFFERFSEILLLKFWEVLFSHPFYVITVRQIAALIGGEVHYTWFPMAVQAIYRENGIFGFLQGFIPRLIGEIILTSAYYCSCRFVRSLIFGLGHRSAENMSVLRVLLYYTLHNYTYSFEKMNNVCDSENHRRMLS</sequence>
<keyword evidence="5" id="KW-1000">Mitochondrion outer membrane</keyword>
<accession>A0AA85IPM1</accession>
<dbReference type="PROSITE" id="PS50920">
    <property type="entry name" value="SOLCAR"/>
    <property type="match status" value="1"/>
</dbReference>
<evidence type="ECO:0000256" key="5">
    <source>
        <dbReference type="ARBA" id="ARBA00022787"/>
    </source>
</evidence>
<evidence type="ECO:0000256" key="9">
    <source>
        <dbReference type="PROSITE-ProRule" id="PRU00282"/>
    </source>
</evidence>
<name>A0AA85IPM1_TRIRE</name>
<proteinExistence type="inferred from homology"/>
<dbReference type="Pfam" id="PF00153">
    <property type="entry name" value="Mito_carr"/>
    <property type="match status" value="1"/>
</dbReference>
<evidence type="ECO:0000256" key="1">
    <source>
        <dbReference type="ARBA" id="ARBA00004374"/>
    </source>
</evidence>
<evidence type="ECO:0000256" key="10">
    <source>
        <dbReference type="RuleBase" id="RU000488"/>
    </source>
</evidence>
<comment type="subcellular location">
    <subcellularLocation>
        <location evidence="1">Mitochondrion outer membrane</location>
        <topology evidence="1">Multi-pass membrane protein</topology>
    </subcellularLocation>
</comment>
<dbReference type="InterPro" id="IPR023395">
    <property type="entry name" value="MCP_dom_sf"/>
</dbReference>